<evidence type="ECO:0000256" key="6">
    <source>
        <dbReference type="ARBA" id="ARBA00022989"/>
    </source>
</evidence>
<dbReference type="Gene3D" id="3.40.50.1820">
    <property type="entry name" value="alpha/beta hydrolase"/>
    <property type="match status" value="1"/>
</dbReference>
<evidence type="ECO:0000259" key="9">
    <source>
        <dbReference type="PROSITE" id="PS50846"/>
    </source>
</evidence>
<keyword evidence="7 8" id="KW-0472">Membrane</keyword>
<dbReference type="GO" id="GO:0016887">
    <property type="term" value="F:ATP hydrolysis activity"/>
    <property type="evidence" value="ECO:0007669"/>
    <property type="project" value="InterPro"/>
</dbReference>
<dbReference type="InterPro" id="IPR017969">
    <property type="entry name" value="Heavy-metal-associated_CS"/>
</dbReference>
<dbReference type="GO" id="GO:0055070">
    <property type="term" value="P:copper ion homeostasis"/>
    <property type="evidence" value="ECO:0007669"/>
    <property type="project" value="TreeGrafter"/>
</dbReference>
<keyword evidence="3 8" id="KW-0812">Transmembrane</keyword>
<protein>
    <recommendedName>
        <fullName evidence="9">HMA domain-containing protein</fullName>
    </recommendedName>
</protein>
<dbReference type="GO" id="GO:0005524">
    <property type="term" value="F:ATP binding"/>
    <property type="evidence" value="ECO:0007669"/>
    <property type="project" value="InterPro"/>
</dbReference>
<sequence length="1011" mass="102786">MRRAYGPPIVPSASVAQSDLAAEPADTVVLDVRGMKCGGCSAAVRRILLAEPGVESAAVNLLTDSAVPRAVEAGLADEAAASEARRRGELQRSMVDLAVAWGLVAPGVSLALGAAALAGPGRPLVVDGAKSLVRGVPNMNSLIAMGALTSFAAGLATPLVPGLALDGSALEEPIMLLAFVLLGRTLEARARLKASADLRSLARLIPARSRLLLRPPGEPASAPATAAAVAPLASEDSKDAADVPTASVRAGDMLLVLPGERVPVDGEVVAGRGSCDEAMLTGESALVPKAPGAQVTAGTVVYEAPLSLRATTTGAGSTLAGIARLVTAAQAREAPVQRLADAVAGRFCYSVMAASAATFAFWALLGGSAFPEKAAAAAVAGGGGGAVFLGARLAVDVLVVACPCALGLATPTAVLVASSAGARRGLLLRGGDVLERAAQVDTVALDKTGTLTEGRLRLVASAPGPSTNPSSEAAEWEARAAAAGLAGCTTVYVGEAGRGVLGALGFRDALRPDAAATVARLRAMGLRVALLSGDNPAAVAAAAADAGIPADSAWGGMRPEAKAAAVAALRASGRTVAMVGDGVNDAPALAAADVGVALGGGADAAGEAAGIVLMGDRLGQVAEALALGRATLAKIRQNLAWALCYNLVAIPLAAGAALPAFGVALSPSAAGGLMAFSSLAVVGNSLLLRSQTEALDAAGGGSRTEASKESPDAVVQTAEPYITHTWRWRDHTINYAVAGCGKPVLIVHGFGASIGHFRRNIPELAQTHKVYALDLLGFGRSDKPLLSYTLELWRDLVLDFLAEFCAGAPALLVGNSMGSLICLNVAAAAPEGAVRGLALLNCAGGMNSKSLGDDWRIKVAAPAFMLVDFLLSRQRVARYLFDSFRQPTNLKNVLQRVYIDQTAVDDALVDLIYQPSNADGALEAFVSVITGPPGDRPEMLIDRVKGPLLILWGDRDVFIPCDGPVGKFFQALPGKRPDTEFIMLKGVGHCPHDDNPVAVNNVLTAWLAKHH</sequence>
<dbReference type="FunFam" id="2.70.150.10:FF:000002">
    <property type="entry name" value="Copper-transporting ATPase 1, putative"/>
    <property type="match status" value="1"/>
</dbReference>
<evidence type="ECO:0000313" key="11">
    <source>
        <dbReference type="Proteomes" id="UP001445335"/>
    </source>
</evidence>
<dbReference type="Gene3D" id="3.40.1110.10">
    <property type="entry name" value="Calcium-transporting ATPase, cytoplasmic domain N"/>
    <property type="match status" value="1"/>
</dbReference>
<accession>A0AAW1SLP8</accession>
<evidence type="ECO:0000256" key="3">
    <source>
        <dbReference type="ARBA" id="ARBA00022692"/>
    </source>
</evidence>
<dbReference type="PROSITE" id="PS01047">
    <property type="entry name" value="HMA_1"/>
    <property type="match status" value="1"/>
</dbReference>
<feature type="domain" description="HMA" evidence="9">
    <location>
        <begin position="26"/>
        <end position="93"/>
    </location>
</feature>
<keyword evidence="6 8" id="KW-1133">Transmembrane helix</keyword>
<dbReference type="SUPFAM" id="SSF81665">
    <property type="entry name" value="Calcium ATPase, transmembrane domain M"/>
    <property type="match status" value="1"/>
</dbReference>
<dbReference type="PANTHER" id="PTHR43520">
    <property type="entry name" value="ATP7, ISOFORM B"/>
    <property type="match status" value="1"/>
</dbReference>
<dbReference type="Proteomes" id="UP001445335">
    <property type="component" value="Unassembled WGS sequence"/>
</dbReference>
<comment type="caution">
    <text evidence="10">The sequence shown here is derived from an EMBL/GenBank/DDBJ whole genome shotgun (WGS) entry which is preliminary data.</text>
</comment>
<feature type="transmembrane region" description="Helical" evidence="8">
    <location>
        <begin position="139"/>
        <end position="165"/>
    </location>
</feature>
<dbReference type="PROSITE" id="PS01229">
    <property type="entry name" value="COF_2"/>
    <property type="match status" value="1"/>
</dbReference>
<dbReference type="InterPro" id="IPR000073">
    <property type="entry name" value="AB_hydrolase_1"/>
</dbReference>
<dbReference type="Pfam" id="PF00702">
    <property type="entry name" value="Hydrolase"/>
    <property type="match status" value="1"/>
</dbReference>
<dbReference type="NCBIfam" id="TIGR01494">
    <property type="entry name" value="ATPase_P-type"/>
    <property type="match status" value="2"/>
</dbReference>
<dbReference type="InterPro" id="IPR006121">
    <property type="entry name" value="HMA_dom"/>
</dbReference>
<evidence type="ECO:0000256" key="2">
    <source>
        <dbReference type="ARBA" id="ARBA00006024"/>
    </source>
</evidence>
<dbReference type="PRINTS" id="PR00120">
    <property type="entry name" value="HATPASE"/>
</dbReference>
<dbReference type="InterPro" id="IPR018303">
    <property type="entry name" value="ATPase_P-typ_P_site"/>
</dbReference>
<dbReference type="AlphaFoldDB" id="A0AAW1SLP8"/>
<evidence type="ECO:0000256" key="7">
    <source>
        <dbReference type="ARBA" id="ARBA00023136"/>
    </source>
</evidence>
<dbReference type="Pfam" id="PF00403">
    <property type="entry name" value="HMA"/>
    <property type="match status" value="1"/>
</dbReference>
<dbReference type="InterPro" id="IPR023214">
    <property type="entry name" value="HAD_sf"/>
</dbReference>
<dbReference type="Gene3D" id="2.70.150.10">
    <property type="entry name" value="Calcium-transporting ATPase, cytoplasmic transduction domain A"/>
    <property type="match status" value="1"/>
</dbReference>
<dbReference type="SUPFAM" id="SSF81653">
    <property type="entry name" value="Calcium ATPase, transduction domain A"/>
    <property type="match status" value="1"/>
</dbReference>
<organism evidence="10 11">
    <name type="scientific">Elliptochloris bilobata</name>
    <dbReference type="NCBI Taxonomy" id="381761"/>
    <lineage>
        <taxon>Eukaryota</taxon>
        <taxon>Viridiplantae</taxon>
        <taxon>Chlorophyta</taxon>
        <taxon>core chlorophytes</taxon>
        <taxon>Trebouxiophyceae</taxon>
        <taxon>Trebouxiophyceae incertae sedis</taxon>
        <taxon>Elliptochloris clade</taxon>
        <taxon>Elliptochloris</taxon>
    </lineage>
</organism>
<feature type="transmembrane region" description="Helical" evidence="8">
    <location>
        <begin position="347"/>
        <end position="365"/>
    </location>
</feature>
<dbReference type="InterPro" id="IPR029058">
    <property type="entry name" value="AB_hydrolase_fold"/>
</dbReference>
<dbReference type="PANTHER" id="PTHR43520:SF19">
    <property type="entry name" value="COPPER-TRANSPORTING ATPASE PAA2, CHLOROPLASTIC"/>
    <property type="match status" value="1"/>
</dbReference>
<keyword evidence="4" id="KW-0479">Metal-binding</keyword>
<dbReference type="SUPFAM" id="SSF53474">
    <property type="entry name" value="alpha/beta-Hydrolases"/>
    <property type="match status" value="1"/>
</dbReference>
<dbReference type="InterPro" id="IPR059000">
    <property type="entry name" value="ATPase_P-type_domA"/>
</dbReference>
<evidence type="ECO:0000313" key="10">
    <source>
        <dbReference type="EMBL" id="KAK9846485.1"/>
    </source>
</evidence>
<evidence type="ECO:0000256" key="5">
    <source>
        <dbReference type="ARBA" id="ARBA00022967"/>
    </source>
</evidence>
<feature type="transmembrane region" description="Helical" evidence="8">
    <location>
        <begin position="397"/>
        <end position="417"/>
    </location>
</feature>
<evidence type="ECO:0000256" key="4">
    <source>
        <dbReference type="ARBA" id="ARBA00022723"/>
    </source>
</evidence>
<dbReference type="Pfam" id="PF12697">
    <property type="entry name" value="Abhydrolase_6"/>
    <property type="match status" value="1"/>
</dbReference>
<dbReference type="Gene3D" id="3.40.50.1000">
    <property type="entry name" value="HAD superfamily/HAD-like"/>
    <property type="match status" value="2"/>
</dbReference>
<evidence type="ECO:0000256" key="8">
    <source>
        <dbReference type="SAM" id="Phobius"/>
    </source>
</evidence>
<comment type="subcellular location">
    <subcellularLocation>
        <location evidence="1">Membrane</location>
    </subcellularLocation>
</comment>
<dbReference type="Pfam" id="PF00122">
    <property type="entry name" value="E1-E2_ATPase"/>
    <property type="match status" value="1"/>
</dbReference>
<keyword evidence="5" id="KW-1278">Translocase</keyword>
<dbReference type="InterPro" id="IPR023298">
    <property type="entry name" value="ATPase_P-typ_TM_dom_sf"/>
</dbReference>
<dbReference type="FunFam" id="3.40.50.1820:FF:000174">
    <property type="entry name" value="Predicted protein"/>
    <property type="match status" value="1"/>
</dbReference>
<dbReference type="GO" id="GO:0043682">
    <property type="term" value="F:P-type divalent copper transporter activity"/>
    <property type="evidence" value="ECO:0007669"/>
    <property type="project" value="TreeGrafter"/>
</dbReference>
<dbReference type="PROSITE" id="PS00154">
    <property type="entry name" value="ATPASE_E1_E2"/>
    <property type="match status" value="1"/>
</dbReference>
<dbReference type="InterPro" id="IPR036163">
    <property type="entry name" value="HMA_dom_sf"/>
</dbReference>
<gene>
    <name evidence="10" type="ORF">WJX81_005091</name>
</gene>
<proteinExistence type="inferred from homology"/>
<dbReference type="PRINTS" id="PR00119">
    <property type="entry name" value="CATATPASE"/>
</dbReference>
<dbReference type="InterPro" id="IPR008250">
    <property type="entry name" value="ATPase_P-typ_transduc_dom_A_sf"/>
</dbReference>
<dbReference type="GO" id="GO:0016020">
    <property type="term" value="C:membrane"/>
    <property type="evidence" value="ECO:0007669"/>
    <property type="project" value="UniProtKB-SubCell"/>
</dbReference>
<dbReference type="GO" id="GO:0005507">
    <property type="term" value="F:copper ion binding"/>
    <property type="evidence" value="ECO:0007669"/>
    <property type="project" value="TreeGrafter"/>
</dbReference>
<dbReference type="CDD" id="cd00371">
    <property type="entry name" value="HMA"/>
    <property type="match status" value="1"/>
</dbReference>
<dbReference type="PROSITE" id="PS50846">
    <property type="entry name" value="HMA_2"/>
    <property type="match status" value="1"/>
</dbReference>
<keyword evidence="11" id="KW-1185">Reference proteome</keyword>
<dbReference type="Gene3D" id="3.30.70.100">
    <property type="match status" value="1"/>
</dbReference>
<dbReference type="InterPro" id="IPR001757">
    <property type="entry name" value="P_typ_ATPase"/>
</dbReference>
<dbReference type="SUPFAM" id="SSF56784">
    <property type="entry name" value="HAD-like"/>
    <property type="match status" value="1"/>
</dbReference>
<reference evidence="10 11" key="1">
    <citation type="journal article" date="2024" name="Nat. Commun.">
        <title>Phylogenomics reveals the evolutionary origins of lichenization in chlorophyte algae.</title>
        <authorList>
            <person name="Puginier C."/>
            <person name="Libourel C."/>
            <person name="Otte J."/>
            <person name="Skaloud P."/>
            <person name="Haon M."/>
            <person name="Grisel S."/>
            <person name="Petersen M."/>
            <person name="Berrin J.G."/>
            <person name="Delaux P.M."/>
            <person name="Dal Grande F."/>
            <person name="Keller J."/>
        </authorList>
    </citation>
    <scope>NUCLEOTIDE SEQUENCE [LARGE SCALE GENOMIC DNA]</scope>
    <source>
        <strain evidence="10 11">SAG 245.80</strain>
    </source>
</reference>
<comment type="similarity">
    <text evidence="2">Belongs to the cation transport ATPase (P-type) (TC 3.A.3) family. Type IB subfamily.</text>
</comment>
<evidence type="ECO:0000256" key="1">
    <source>
        <dbReference type="ARBA" id="ARBA00004370"/>
    </source>
</evidence>
<dbReference type="SUPFAM" id="SSF55008">
    <property type="entry name" value="HMA, heavy metal-associated domain"/>
    <property type="match status" value="1"/>
</dbReference>
<feature type="transmembrane region" description="Helical" evidence="8">
    <location>
        <begin position="95"/>
        <end position="119"/>
    </location>
</feature>
<dbReference type="EMBL" id="JALJOU010000001">
    <property type="protein sequence ID" value="KAK9846485.1"/>
    <property type="molecule type" value="Genomic_DNA"/>
</dbReference>
<name>A0AAW1SLP8_9CHLO</name>
<dbReference type="InterPro" id="IPR023299">
    <property type="entry name" value="ATPase_P-typ_cyto_dom_N"/>
</dbReference>
<dbReference type="InterPro" id="IPR036412">
    <property type="entry name" value="HAD-like_sf"/>
</dbReference>